<name>X0XXB0_9ZZZZ</name>
<proteinExistence type="predicted"/>
<comment type="caution">
    <text evidence="2">The sequence shown here is derived from an EMBL/GenBank/DDBJ whole genome shotgun (WGS) entry which is preliminary data.</text>
</comment>
<feature type="transmembrane region" description="Helical" evidence="1">
    <location>
        <begin position="39"/>
        <end position="57"/>
    </location>
</feature>
<accession>X0XXB0</accession>
<organism evidence="2">
    <name type="scientific">marine sediment metagenome</name>
    <dbReference type="NCBI Taxonomy" id="412755"/>
    <lineage>
        <taxon>unclassified sequences</taxon>
        <taxon>metagenomes</taxon>
        <taxon>ecological metagenomes</taxon>
    </lineage>
</organism>
<reference evidence="2" key="1">
    <citation type="journal article" date="2014" name="Front. Microbiol.">
        <title>High frequency of phylogenetically diverse reductive dehalogenase-homologous genes in deep subseafloor sedimentary metagenomes.</title>
        <authorList>
            <person name="Kawai M."/>
            <person name="Futagami T."/>
            <person name="Toyoda A."/>
            <person name="Takaki Y."/>
            <person name="Nishi S."/>
            <person name="Hori S."/>
            <person name="Arai W."/>
            <person name="Tsubouchi T."/>
            <person name="Morono Y."/>
            <person name="Uchiyama I."/>
            <person name="Ito T."/>
            <person name="Fujiyama A."/>
            <person name="Inagaki F."/>
            <person name="Takami H."/>
        </authorList>
    </citation>
    <scope>NUCLEOTIDE SEQUENCE</scope>
    <source>
        <strain evidence="2">Expedition CK06-06</strain>
    </source>
</reference>
<sequence>SCCHMVLVESKTRACEKFGERIDFFNFNLSIVERMPLEIFAIITPLGIALIVLIVRYSGLSKNSRLNDSQNAIDILLKDFAGEKVSGKAIVMKDHRAAFIEMDKTGHLGLVEAVGDKFITRLLNPGEISSFVKQNENTLLVRFRDFTHPTGNYEFDMQRDLSTVSGWLSKLEKKG</sequence>
<dbReference type="AlphaFoldDB" id="X0XXB0"/>
<keyword evidence="1" id="KW-0472">Membrane</keyword>
<evidence type="ECO:0000313" key="2">
    <source>
        <dbReference type="EMBL" id="GAG41228.1"/>
    </source>
</evidence>
<gene>
    <name evidence="2" type="ORF">S01H1_64257</name>
</gene>
<feature type="non-terminal residue" evidence="2">
    <location>
        <position position="1"/>
    </location>
</feature>
<keyword evidence="1" id="KW-1133">Transmembrane helix</keyword>
<protein>
    <submittedName>
        <fullName evidence="2">Uncharacterized protein</fullName>
    </submittedName>
</protein>
<dbReference type="EMBL" id="BARS01042346">
    <property type="protein sequence ID" value="GAG41228.1"/>
    <property type="molecule type" value="Genomic_DNA"/>
</dbReference>
<evidence type="ECO:0000256" key="1">
    <source>
        <dbReference type="SAM" id="Phobius"/>
    </source>
</evidence>
<keyword evidence="1" id="KW-0812">Transmembrane</keyword>